<dbReference type="InterPro" id="IPR028202">
    <property type="entry name" value="Reductase_C"/>
</dbReference>
<dbReference type="PANTHER" id="PTHR43557:SF2">
    <property type="entry name" value="RIESKE DOMAIN-CONTAINING PROTEIN-RELATED"/>
    <property type="match status" value="1"/>
</dbReference>
<name>A0A368K3V7_9HYPH</name>
<reference evidence="7 8" key="1">
    <citation type="submission" date="2018-07" db="EMBL/GenBank/DDBJ databases">
        <title>The draft genome of Phyllobacterium salinisoli.</title>
        <authorList>
            <person name="Liu L."/>
            <person name="Li L."/>
            <person name="Zhang X."/>
            <person name="Liang L."/>
        </authorList>
    </citation>
    <scope>NUCLEOTIDE SEQUENCE [LARGE SCALE GENOMIC DNA]</scope>
    <source>
        <strain evidence="7 8">LLAN61</strain>
    </source>
</reference>
<keyword evidence="4" id="KW-0560">Oxidoreductase</keyword>
<proteinExistence type="predicted"/>
<dbReference type="SUPFAM" id="SSF55424">
    <property type="entry name" value="FAD/NAD-linked reductases, dimerisation (C-terminal) domain"/>
    <property type="match status" value="1"/>
</dbReference>
<evidence type="ECO:0000256" key="3">
    <source>
        <dbReference type="ARBA" id="ARBA00022827"/>
    </source>
</evidence>
<dbReference type="InterPro" id="IPR023753">
    <property type="entry name" value="FAD/NAD-binding_dom"/>
</dbReference>
<protein>
    <submittedName>
        <fullName evidence="7">Ferredoxin reductase</fullName>
    </submittedName>
</protein>
<keyword evidence="8" id="KW-1185">Reference proteome</keyword>
<evidence type="ECO:0000256" key="1">
    <source>
        <dbReference type="ARBA" id="ARBA00001974"/>
    </source>
</evidence>
<organism evidence="7 8">
    <name type="scientific">Phyllobacterium salinisoli</name>
    <dbReference type="NCBI Taxonomy" id="1899321"/>
    <lineage>
        <taxon>Bacteria</taxon>
        <taxon>Pseudomonadati</taxon>
        <taxon>Pseudomonadota</taxon>
        <taxon>Alphaproteobacteria</taxon>
        <taxon>Hyphomicrobiales</taxon>
        <taxon>Phyllobacteriaceae</taxon>
        <taxon>Phyllobacterium</taxon>
    </lineage>
</organism>
<dbReference type="AlphaFoldDB" id="A0A368K3V7"/>
<dbReference type="EMBL" id="QOZG01000006">
    <property type="protein sequence ID" value="RCS23062.1"/>
    <property type="molecule type" value="Genomic_DNA"/>
</dbReference>
<dbReference type="PANTHER" id="PTHR43557">
    <property type="entry name" value="APOPTOSIS-INDUCING FACTOR 1"/>
    <property type="match status" value="1"/>
</dbReference>
<dbReference type="GO" id="GO:0016651">
    <property type="term" value="F:oxidoreductase activity, acting on NAD(P)H"/>
    <property type="evidence" value="ECO:0007669"/>
    <property type="project" value="TreeGrafter"/>
</dbReference>
<dbReference type="Gene3D" id="3.30.390.30">
    <property type="match status" value="1"/>
</dbReference>
<dbReference type="PRINTS" id="PR00368">
    <property type="entry name" value="FADPNR"/>
</dbReference>
<dbReference type="InterPro" id="IPR036188">
    <property type="entry name" value="FAD/NAD-bd_sf"/>
</dbReference>
<feature type="domain" description="Reductase C-terminal" evidence="6">
    <location>
        <begin position="324"/>
        <end position="412"/>
    </location>
</feature>
<dbReference type="InterPro" id="IPR050446">
    <property type="entry name" value="FAD-oxidoreductase/Apoptosis"/>
</dbReference>
<keyword evidence="3" id="KW-0274">FAD</keyword>
<dbReference type="InterPro" id="IPR016156">
    <property type="entry name" value="FAD/NAD-linked_Rdtase_dimer_sf"/>
</dbReference>
<dbReference type="OrthoDB" id="7809559at2"/>
<comment type="caution">
    <text evidence="7">The sequence shown here is derived from an EMBL/GenBank/DDBJ whole genome shotgun (WGS) entry which is preliminary data.</text>
</comment>
<comment type="cofactor">
    <cofactor evidence="1">
        <name>FAD</name>
        <dbReference type="ChEBI" id="CHEBI:57692"/>
    </cofactor>
</comment>
<evidence type="ECO:0000313" key="8">
    <source>
        <dbReference type="Proteomes" id="UP000253420"/>
    </source>
</evidence>
<dbReference type="PRINTS" id="PR00411">
    <property type="entry name" value="PNDRDTASEI"/>
</dbReference>
<evidence type="ECO:0000259" key="6">
    <source>
        <dbReference type="Pfam" id="PF14759"/>
    </source>
</evidence>
<evidence type="ECO:0000256" key="2">
    <source>
        <dbReference type="ARBA" id="ARBA00022630"/>
    </source>
</evidence>
<dbReference type="Pfam" id="PF14759">
    <property type="entry name" value="Reductase_C"/>
    <property type="match status" value="1"/>
</dbReference>
<accession>A0A368K3V7</accession>
<evidence type="ECO:0000313" key="7">
    <source>
        <dbReference type="EMBL" id="RCS23062.1"/>
    </source>
</evidence>
<dbReference type="SUPFAM" id="SSF51905">
    <property type="entry name" value="FAD/NAD(P)-binding domain"/>
    <property type="match status" value="2"/>
</dbReference>
<gene>
    <name evidence="7" type="ORF">DUT91_15310</name>
</gene>
<evidence type="ECO:0000256" key="4">
    <source>
        <dbReference type="ARBA" id="ARBA00023002"/>
    </source>
</evidence>
<dbReference type="Proteomes" id="UP000253420">
    <property type="component" value="Unassembled WGS sequence"/>
</dbReference>
<keyword evidence="2" id="KW-0285">Flavoprotein</keyword>
<feature type="domain" description="FAD/NAD(P)-binding" evidence="5">
    <location>
        <begin position="5"/>
        <end position="299"/>
    </location>
</feature>
<dbReference type="Pfam" id="PF07992">
    <property type="entry name" value="Pyr_redox_2"/>
    <property type="match status" value="1"/>
</dbReference>
<evidence type="ECO:0000259" key="5">
    <source>
        <dbReference type="Pfam" id="PF07992"/>
    </source>
</evidence>
<sequence>MDTGMVIIGAGESGVRAAFALREHGYAGPVTLIGAERHLPYERPPLSKEAMAADDPQAKTIADHQRLVEHGINLISETTATAVDRHARAVRLGDGSSLAYERLLLATGAAPRRLPFDHGPRMAYLRTFDDALAIRRHLRPGRPIAIIGGGFVGLELAAAARRLGAEVTLIEAQSRILKRGVPEEIAAVIDARHRAEGVKLIIEDGIADMSENSACVVIQLTSGRRLEADLAIIGIGAVAVTGLAQAAGLAIDNGIAVDEYLATSDPHIFAAGDCCSFPLALYGGRRVRLEAWRNAQEQGTLAAKNMLGMGEDKDGGEPHRFVPWFWSDQYDLGLQIVGLCDEGSHVVRRDMDNGAFILFHLAHDGRLVAASGIGAGMTVARDIQLAEMLIAKGVRPDAEKLVSLATKLKTLLAA</sequence>
<dbReference type="Gene3D" id="3.50.50.60">
    <property type="entry name" value="FAD/NAD(P)-binding domain"/>
    <property type="match status" value="2"/>
</dbReference>
<dbReference type="GO" id="GO:0005737">
    <property type="term" value="C:cytoplasm"/>
    <property type="evidence" value="ECO:0007669"/>
    <property type="project" value="TreeGrafter"/>
</dbReference>